<accession>A0ABR1YME6</accession>
<dbReference type="EMBL" id="JBBWRZ010000007">
    <property type="protein sequence ID" value="KAK8232456.1"/>
    <property type="molecule type" value="Genomic_DNA"/>
</dbReference>
<keyword evidence="3" id="KW-1185">Reference proteome</keyword>
<dbReference type="Proteomes" id="UP001492380">
    <property type="component" value="Unassembled WGS sequence"/>
</dbReference>
<reference evidence="2 3" key="1">
    <citation type="submission" date="2024-04" db="EMBL/GenBank/DDBJ databases">
        <title>Phyllosticta paracitricarpa is synonymous to the EU quarantine fungus P. citricarpa based on phylogenomic analyses.</title>
        <authorList>
            <consortium name="Lawrence Berkeley National Laboratory"/>
            <person name="Van Ingen-Buijs V.A."/>
            <person name="Van Westerhoven A.C."/>
            <person name="Haridas S."/>
            <person name="Skiadas P."/>
            <person name="Martin F."/>
            <person name="Groenewald J.Z."/>
            <person name="Crous P.W."/>
            <person name="Seidl M.F."/>
        </authorList>
    </citation>
    <scope>NUCLEOTIDE SEQUENCE [LARGE SCALE GENOMIC DNA]</scope>
    <source>
        <strain evidence="2 3">CBS 123374</strain>
    </source>
</reference>
<sequence length="304" mass="34230">MDIENCGLLLSLCRKRQGAVAVCGSAIGLGTRRATLSSRAAPPCPSPFVVSVDNGSRLQSSPASERAGAKTGSVARWRRHQATIWVDGAKDPWWLVLLGPGLYTPLRPQSCNHRQCGEDIRYISEMSARRLGSSKSRPALASPAVAASLNTNTRLVLVSFAYPHPVARSHLLLKLEVSLLLLRPAADHQIIQPPNFCHRRNTNANNSKNARLRAHVRPRALRCRRSGRPCRRRSRHQRRNRPQRAQDELLLERHRRQQLLRAVGRVPLARLHRGIQRAAQHDALPLWVRVPARHEPRRPLRPLR</sequence>
<comment type="caution">
    <text evidence="2">The sequence shown here is derived from an EMBL/GenBank/DDBJ whole genome shotgun (WGS) entry which is preliminary data.</text>
</comment>
<evidence type="ECO:0000256" key="1">
    <source>
        <dbReference type="SAM" id="MobiDB-lite"/>
    </source>
</evidence>
<gene>
    <name evidence="2" type="ORF">HDK90DRAFT_311239</name>
</gene>
<protein>
    <submittedName>
        <fullName evidence="2">Uncharacterized protein</fullName>
    </submittedName>
</protein>
<feature type="compositionally biased region" description="Basic residues" evidence="1">
    <location>
        <begin position="225"/>
        <end position="242"/>
    </location>
</feature>
<organism evidence="2 3">
    <name type="scientific">Phyllosticta capitalensis</name>
    <dbReference type="NCBI Taxonomy" id="121624"/>
    <lineage>
        <taxon>Eukaryota</taxon>
        <taxon>Fungi</taxon>
        <taxon>Dikarya</taxon>
        <taxon>Ascomycota</taxon>
        <taxon>Pezizomycotina</taxon>
        <taxon>Dothideomycetes</taxon>
        <taxon>Dothideomycetes incertae sedis</taxon>
        <taxon>Botryosphaeriales</taxon>
        <taxon>Phyllostictaceae</taxon>
        <taxon>Phyllosticta</taxon>
    </lineage>
</organism>
<proteinExistence type="predicted"/>
<evidence type="ECO:0000313" key="2">
    <source>
        <dbReference type="EMBL" id="KAK8232456.1"/>
    </source>
</evidence>
<evidence type="ECO:0000313" key="3">
    <source>
        <dbReference type="Proteomes" id="UP001492380"/>
    </source>
</evidence>
<name>A0ABR1YME6_9PEZI</name>
<feature type="region of interest" description="Disordered" evidence="1">
    <location>
        <begin position="225"/>
        <end position="248"/>
    </location>
</feature>